<feature type="transmembrane region" description="Helical" evidence="2">
    <location>
        <begin position="38"/>
        <end position="55"/>
    </location>
</feature>
<dbReference type="InterPro" id="IPR011701">
    <property type="entry name" value="MFS"/>
</dbReference>
<dbReference type="PROSITE" id="PS50850">
    <property type="entry name" value="MFS"/>
    <property type="match status" value="1"/>
</dbReference>
<evidence type="ECO:0000259" key="3">
    <source>
        <dbReference type="PROSITE" id="PS50850"/>
    </source>
</evidence>
<feature type="transmembrane region" description="Helical" evidence="2">
    <location>
        <begin position="255"/>
        <end position="276"/>
    </location>
</feature>
<organism evidence="4 5">
    <name type="scientific">Durusdinium trenchii</name>
    <dbReference type="NCBI Taxonomy" id="1381693"/>
    <lineage>
        <taxon>Eukaryota</taxon>
        <taxon>Sar</taxon>
        <taxon>Alveolata</taxon>
        <taxon>Dinophyceae</taxon>
        <taxon>Suessiales</taxon>
        <taxon>Symbiodiniaceae</taxon>
        <taxon>Durusdinium</taxon>
    </lineage>
</organism>
<feature type="transmembrane region" description="Helical" evidence="2">
    <location>
        <begin position="296"/>
        <end position="316"/>
    </location>
</feature>
<protein>
    <recommendedName>
        <fullName evidence="3">Major facilitator superfamily (MFS) profile domain-containing protein</fullName>
    </recommendedName>
</protein>
<feature type="domain" description="Major facilitator superfamily (MFS) profile" evidence="3">
    <location>
        <begin position="38"/>
        <end position="446"/>
    </location>
</feature>
<feature type="transmembrane region" description="Helical" evidence="2">
    <location>
        <begin position="134"/>
        <end position="155"/>
    </location>
</feature>
<keyword evidence="2" id="KW-1133">Transmembrane helix</keyword>
<sequence length="458" mass="50090">MLTRLLPTAMSVNGEAKGCWKCWPEWLDSELLQHWRQVLGAWIVFFVTAGLTYHAPPVMLSAIKAEFGVDAYEIAWLGAIFQLCKGLLTMPGGYALYRYGCRTCLRAGAVVILISSVLYPLAPSLWCLACLHGLYGSAYDLIGVGPIIVFATTWFEIQPALAISILVTAFSFSGMCFPPIVAYFTAHYGWRQASLMCPILTALIVVPICFGVLHDGPLAQRPTDRPFSSVEDEDTDSTAGRGTARRLDFWRSLRLGAVWHLAFMSLYQLYIIIALINTLTLCLKMDVHMDLQVSAMYSSIVFVTSIAGKLFMGAAMDSKFQGIAGMLSCFLLFLGTLLPLDFSQAGGSLTRSHTQLLAFAMVYGMGFGGTYSLLSAKPAKLLGRMADFGKLQGFLMLFQVIGGFLGTLVTGKLRDLSGSYTWSFYVFIIMAFLACCHYAALEAGSRSTLQAIAESQEA</sequence>
<dbReference type="PANTHER" id="PTHR11360:SF284">
    <property type="entry name" value="EG:103B4.3 PROTEIN-RELATED"/>
    <property type="match status" value="1"/>
</dbReference>
<dbReference type="InterPro" id="IPR020846">
    <property type="entry name" value="MFS_dom"/>
</dbReference>
<dbReference type="InterPro" id="IPR050327">
    <property type="entry name" value="Proton-linked_MCT"/>
</dbReference>
<keyword evidence="2" id="KW-0472">Membrane</keyword>
<feature type="transmembrane region" description="Helical" evidence="2">
    <location>
        <begin position="104"/>
        <end position="122"/>
    </location>
</feature>
<feature type="transmembrane region" description="Helical" evidence="2">
    <location>
        <begin position="394"/>
        <end position="410"/>
    </location>
</feature>
<feature type="transmembrane region" description="Helical" evidence="2">
    <location>
        <begin position="162"/>
        <end position="186"/>
    </location>
</feature>
<keyword evidence="2" id="KW-0812">Transmembrane</keyword>
<dbReference type="Pfam" id="PF07690">
    <property type="entry name" value="MFS_1"/>
    <property type="match status" value="1"/>
</dbReference>
<evidence type="ECO:0000256" key="2">
    <source>
        <dbReference type="SAM" id="Phobius"/>
    </source>
</evidence>
<feature type="transmembrane region" description="Helical" evidence="2">
    <location>
        <begin position="75"/>
        <end position="97"/>
    </location>
</feature>
<evidence type="ECO:0000313" key="4">
    <source>
        <dbReference type="EMBL" id="CAK9034284.1"/>
    </source>
</evidence>
<comment type="caution">
    <text evidence="4">The sequence shown here is derived from an EMBL/GenBank/DDBJ whole genome shotgun (WGS) entry which is preliminary data.</text>
</comment>
<dbReference type="InterPro" id="IPR036259">
    <property type="entry name" value="MFS_trans_sf"/>
</dbReference>
<name>A0ABP0L7V4_9DINO</name>
<dbReference type="Gene3D" id="1.20.1250.20">
    <property type="entry name" value="MFS general substrate transporter like domains"/>
    <property type="match status" value="1"/>
</dbReference>
<accession>A0ABP0L7V4</accession>
<comment type="subcellular location">
    <subcellularLocation>
        <location evidence="1">Membrane</location>
        <topology evidence="1">Multi-pass membrane protein</topology>
    </subcellularLocation>
</comment>
<evidence type="ECO:0000256" key="1">
    <source>
        <dbReference type="ARBA" id="ARBA00004141"/>
    </source>
</evidence>
<feature type="transmembrane region" description="Helical" evidence="2">
    <location>
        <begin position="192"/>
        <end position="213"/>
    </location>
</feature>
<keyword evidence="5" id="KW-1185">Reference proteome</keyword>
<evidence type="ECO:0000313" key="5">
    <source>
        <dbReference type="Proteomes" id="UP001642484"/>
    </source>
</evidence>
<reference evidence="4 5" key="1">
    <citation type="submission" date="2024-02" db="EMBL/GenBank/DDBJ databases">
        <authorList>
            <person name="Chen Y."/>
            <person name="Shah S."/>
            <person name="Dougan E. K."/>
            <person name="Thang M."/>
            <person name="Chan C."/>
        </authorList>
    </citation>
    <scope>NUCLEOTIDE SEQUENCE [LARGE SCALE GENOMIC DNA]</scope>
</reference>
<gene>
    <name evidence="4" type="ORF">CCMP2556_LOCUS19421</name>
</gene>
<proteinExistence type="predicted"/>
<dbReference type="SUPFAM" id="SSF103473">
    <property type="entry name" value="MFS general substrate transporter"/>
    <property type="match status" value="1"/>
</dbReference>
<dbReference type="Proteomes" id="UP001642484">
    <property type="component" value="Unassembled WGS sequence"/>
</dbReference>
<feature type="transmembrane region" description="Helical" evidence="2">
    <location>
        <begin position="323"/>
        <end position="342"/>
    </location>
</feature>
<feature type="transmembrane region" description="Helical" evidence="2">
    <location>
        <begin position="354"/>
        <end position="374"/>
    </location>
</feature>
<dbReference type="EMBL" id="CAXAMN010011113">
    <property type="protein sequence ID" value="CAK9034284.1"/>
    <property type="molecule type" value="Genomic_DNA"/>
</dbReference>
<feature type="transmembrane region" description="Helical" evidence="2">
    <location>
        <begin position="422"/>
        <end position="441"/>
    </location>
</feature>
<dbReference type="PANTHER" id="PTHR11360">
    <property type="entry name" value="MONOCARBOXYLATE TRANSPORTER"/>
    <property type="match status" value="1"/>
</dbReference>